<evidence type="ECO:0000256" key="7">
    <source>
        <dbReference type="ARBA" id="ARBA00023136"/>
    </source>
</evidence>
<comment type="subcellular location">
    <subcellularLocation>
        <location evidence="1">Cell inner membrane</location>
        <topology evidence="1">Multi-pass membrane protein</topology>
    </subcellularLocation>
</comment>
<reference evidence="9 10" key="1">
    <citation type="submission" date="2016-07" db="EMBL/GenBank/DDBJ databases">
        <title>Pervasive Adenine N6-methylation of Active Genes in Fungi.</title>
        <authorList>
            <consortium name="DOE Joint Genome Institute"/>
            <person name="Mondo S.J."/>
            <person name="Dannebaum R.O."/>
            <person name="Kuo R.C."/>
            <person name="Labutti K."/>
            <person name="Haridas S."/>
            <person name="Kuo A."/>
            <person name="Salamov A."/>
            <person name="Ahrendt S.R."/>
            <person name="Lipzen A."/>
            <person name="Sullivan W."/>
            <person name="Andreopoulos W.B."/>
            <person name="Clum A."/>
            <person name="Lindquist E."/>
            <person name="Daum C."/>
            <person name="Ramamoorthy G.K."/>
            <person name="Gryganskyi A."/>
            <person name="Culley D."/>
            <person name="Magnuson J.K."/>
            <person name="James T.Y."/>
            <person name="O'Malley M.A."/>
            <person name="Stajich J.E."/>
            <person name="Spatafora J.W."/>
            <person name="Visel A."/>
            <person name="Grigoriev I.V."/>
        </authorList>
    </citation>
    <scope>NUCLEOTIDE SEQUENCE [LARGE SCALE GENOMIC DNA]</scope>
    <source>
        <strain evidence="9 10">CBS 115471</strain>
    </source>
</reference>
<dbReference type="InterPro" id="IPR046513">
    <property type="entry name" value="DUF6691"/>
</dbReference>
<feature type="transmembrane region" description="Helical" evidence="8">
    <location>
        <begin position="76"/>
        <end position="95"/>
    </location>
</feature>
<dbReference type="GO" id="GO:0005886">
    <property type="term" value="C:plasma membrane"/>
    <property type="evidence" value="ECO:0007669"/>
    <property type="project" value="UniProtKB-SubCell"/>
</dbReference>
<dbReference type="InterPro" id="IPR007272">
    <property type="entry name" value="Sulf_transp_TsuA/YedE"/>
</dbReference>
<evidence type="ECO:0000313" key="10">
    <source>
        <dbReference type="Proteomes" id="UP000193144"/>
    </source>
</evidence>
<keyword evidence="2" id="KW-0813">Transport</keyword>
<evidence type="ECO:0000256" key="3">
    <source>
        <dbReference type="ARBA" id="ARBA00022475"/>
    </source>
</evidence>
<evidence type="ECO:0000256" key="2">
    <source>
        <dbReference type="ARBA" id="ARBA00022448"/>
    </source>
</evidence>
<comment type="caution">
    <text evidence="9">The sequence shown here is derived from an EMBL/GenBank/DDBJ whole genome shotgun (WGS) entry which is preliminary data.</text>
</comment>
<evidence type="ECO:0000256" key="8">
    <source>
        <dbReference type="SAM" id="Phobius"/>
    </source>
</evidence>
<organism evidence="9 10">
    <name type="scientific">Clohesyomyces aquaticus</name>
    <dbReference type="NCBI Taxonomy" id="1231657"/>
    <lineage>
        <taxon>Eukaryota</taxon>
        <taxon>Fungi</taxon>
        <taxon>Dikarya</taxon>
        <taxon>Ascomycota</taxon>
        <taxon>Pezizomycotina</taxon>
        <taxon>Dothideomycetes</taxon>
        <taxon>Pleosporomycetidae</taxon>
        <taxon>Pleosporales</taxon>
        <taxon>Lindgomycetaceae</taxon>
        <taxon>Clohesyomyces</taxon>
    </lineage>
</organism>
<dbReference type="PANTHER" id="PTHR30574:SF1">
    <property type="entry name" value="SULPHUR TRANSPORT DOMAIN-CONTAINING PROTEIN"/>
    <property type="match status" value="1"/>
</dbReference>
<keyword evidence="3" id="KW-1003">Cell membrane</keyword>
<dbReference type="PANTHER" id="PTHR30574">
    <property type="entry name" value="INNER MEMBRANE PROTEIN YEDE"/>
    <property type="match status" value="1"/>
</dbReference>
<dbReference type="OrthoDB" id="10254418at2759"/>
<keyword evidence="6 8" id="KW-1133">Transmembrane helix</keyword>
<dbReference type="Pfam" id="PF20398">
    <property type="entry name" value="DUF6691"/>
    <property type="match status" value="1"/>
</dbReference>
<evidence type="ECO:0000256" key="1">
    <source>
        <dbReference type="ARBA" id="ARBA00004429"/>
    </source>
</evidence>
<feature type="transmembrane region" description="Helical" evidence="8">
    <location>
        <begin position="196"/>
        <end position="216"/>
    </location>
</feature>
<dbReference type="AlphaFoldDB" id="A0A1Y1Z7K4"/>
<keyword evidence="7 8" id="KW-0472">Membrane</keyword>
<evidence type="ECO:0000256" key="6">
    <source>
        <dbReference type="ARBA" id="ARBA00022989"/>
    </source>
</evidence>
<feature type="transmembrane region" description="Helical" evidence="8">
    <location>
        <begin position="236"/>
        <end position="254"/>
    </location>
</feature>
<name>A0A1Y1Z7K4_9PLEO</name>
<evidence type="ECO:0000256" key="4">
    <source>
        <dbReference type="ARBA" id="ARBA00022519"/>
    </source>
</evidence>
<feature type="transmembrane region" description="Helical" evidence="8">
    <location>
        <begin position="155"/>
        <end position="175"/>
    </location>
</feature>
<gene>
    <name evidence="9" type="ORF">BCR34DRAFT_604287</name>
</gene>
<accession>A0A1Y1Z7K4</accession>
<evidence type="ECO:0000256" key="5">
    <source>
        <dbReference type="ARBA" id="ARBA00022692"/>
    </source>
</evidence>
<dbReference type="EMBL" id="MCFA01000118">
    <property type="protein sequence ID" value="ORY06250.1"/>
    <property type="molecule type" value="Genomic_DNA"/>
</dbReference>
<evidence type="ECO:0000313" key="9">
    <source>
        <dbReference type="EMBL" id="ORY06250.1"/>
    </source>
</evidence>
<feature type="transmembrane region" description="Helical" evidence="8">
    <location>
        <begin position="47"/>
        <end position="64"/>
    </location>
</feature>
<keyword evidence="5 8" id="KW-0812">Transmembrane</keyword>
<dbReference type="Pfam" id="PF04143">
    <property type="entry name" value="Sulf_transp"/>
    <property type="match status" value="1"/>
</dbReference>
<dbReference type="Proteomes" id="UP000193144">
    <property type="component" value="Unassembled WGS sequence"/>
</dbReference>
<sequence length="333" mass="35551">MFTPIETGIGAFLLHQATSVLLFQNGSVLGASGFIRRMFSSPTKGTASFFTGMAVSLLHMKLFLPEILPTYPPVPSTWQTVLATIGFGIIVGWGTKAGNGCTSGHMLCGISRQSGRSILATVTFFPVAIITHHLVHPSLLTDVCEAGVPCYTPTYPSIATTTSLVLLAAGTILAGQLIPRLIDHISKTDCKCNPEAPARLATQFFAGLEFGLGLFITGMASPAKVISFLSFPNLEAWDPSMGLVILFGILPNMIEIKAKGFTQPPCFNEKFELPTKTLKDTDWTFVAGAAVFGIGWGLTGTCPGPAVLRSLVQPTWGLFWMAGFWLGGQMWSG</sequence>
<protein>
    <submittedName>
        <fullName evidence="9">YeeE/YedE family integral membrane protein-like protein</fullName>
    </submittedName>
</protein>
<proteinExistence type="predicted"/>
<keyword evidence="10" id="KW-1185">Reference proteome</keyword>
<keyword evidence="4" id="KW-0997">Cell inner membrane</keyword>
<feature type="transmembrane region" description="Helical" evidence="8">
    <location>
        <begin position="116"/>
        <end position="135"/>
    </location>
</feature>